<evidence type="ECO:0000313" key="3">
    <source>
        <dbReference type="EMBL" id="EME49684.1"/>
    </source>
</evidence>
<reference evidence="3 4" key="2">
    <citation type="journal article" date="2012" name="PLoS Pathog.">
        <title>Diverse lifestyles and strategies of plant pathogenesis encoded in the genomes of eighteen Dothideomycetes fungi.</title>
        <authorList>
            <person name="Ohm R.A."/>
            <person name="Feau N."/>
            <person name="Henrissat B."/>
            <person name="Schoch C.L."/>
            <person name="Horwitz B.A."/>
            <person name="Barry K.W."/>
            <person name="Condon B.J."/>
            <person name="Copeland A.C."/>
            <person name="Dhillon B."/>
            <person name="Glaser F."/>
            <person name="Hesse C.N."/>
            <person name="Kosti I."/>
            <person name="LaButti K."/>
            <person name="Lindquist E.A."/>
            <person name="Lucas S."/>
            <person name="Salamov A.A."/>
            <person name="Bradshaw R.E."/>
            <person name="Ciuffetti L."/>
            <person name="Hamelin R.C."/>
            <person name="Kema G.H.J."/>
            <person name="Lawrence C."/>
            <person name="Scott J.A."/>
            <person name="Spatafora J.W."/>
            <person name="Turgeon B.G."/>
            <person name="de Wit P.J.G.M."/>
            <person name="Zhong S."/>
            <person name="Goodwin S.B."/>
            <person name="Grigoriev I.V."/>
        </authorList>
    </citation>
    <scope>NUCLEOTIDE SEQUENCE [LARGE SCALE GENOMIC DNA]</scope>
    <source>
        <strain evidence="4">NZE10 / CBS 128990</strain>
    </source>
</reference>
<dbReference type="GO" id="GO:0003682">
    <property type="term" value="F:chromatin binding"/>
    <property type="evidence" value="ECO:0007669"/>
    <property type="project" value="TreeGrafter"/>
</dbReference>
<dbReference type="GO" id="GO:0003714">
    <property type="term" value="F:transcription corepressor activity"/>
    <property type="evidence" value="ECO:0007669"/>
    <property type="project" value="TreeGrafter"/>
</dbReference>
<feature type="domain" description="DUF3835" evidence="2">
    <location>
        <begin position="578"/>
        <end position="659"/>
    </location>
</feature>
<dbReference type="PANTHER" id="PTHR15111">
    <property type="entry name" value="RNA POLYMERASE II SUBUNIT 5-MEDIATING PROTEIN NNX3"/>
    <property type="match status" value="1"/>
</dbReference>
<dbReference type="InterPro" id="IPR024325">
    <property type="entry name" value="DUF3835"/>
</dbReference>
<dbReference type="OMA" id="LNARGMW"/>
<gene>
    <name evidence="3" type="ORF">DOTSEDRAFT_68454</name>
</gene>
<name>N1Q4S9_DOTSN</name>
<evidence type="ECO:0000259" key="2">
    <source>
        <dbReference type="Pfam" id="PF12927"/>
    </source>
</evidence>
<feature type="compositionally biased region" description="Basic and acidic residues" evidence="1">
    <location>
        <begin position="426"/>
        <end position="436"/>
    </location>
</feature>
<reference evidence="4" key="1">
    <citation type="journal article" date="2012" name="PLoS Genet.">
        <title>The genomes of the fungal plant pathogens Cladosporium fulvum and Dothistroma septosporum reveal adaptation to different hosts and lifestyles but also signatures of common ancestry.</title>
        <authorList>
            <person name="de Wit P.J.G.M."/>
            <person name="van der Burgt A."/>
            <person name="Oekmen B."/>
            <person name="Stergiopoulos I."/>
            <person name="Abd-Elsalam K.A."/>
            <person name="Aerts A.L."/>
            <person name="Bahkali A.H."/>
            <person name="Beenen H.G."/>
            <person name="Chettri P."/>
            <person name="Cox M.P."/>
            <person name="Datema E."/>
            <person name="de Vries R.P."/>
            <person name="Dhillon B."/>
            <person name="Ganley A.R."/>
            <person name="Griffiths S.A."/>
            <person name="Guo Y."/>
            <person name="Hamelin R.C."/>
            <person name="Henrissat B."/>
            <person name="Kabir M.S."/>
            <person name="Jashni M.K."/>
            <person name="Kema G."/>
            <person name="Klaubauf S."/>
            <person name="Lapidus A."/>
            <person name="Levasseur A."/>
            <person name="Lindquist E."/>
            <person name="Mehrabi R."/>
            <person name="Ohm R.A."/>
            <person name="Owen T.J."/>
            <person name="Salamov A."/>
            <person name="Schwelm A."/>
            <person name="Schijlen E."/>
            <person name="Sun H."/>
            <person name="van den Burg H.A."/>
            <person name="van Ham R.C.H.J."/>
            <person name="Zhang S."/>
            <person name="Goodwin S.B."/>
            <person name="Grigoriev I.V."/>
            <person name="Collemare J."/>
            <person name="Bradshaw R.E."/>
        </authorList>
    </citation>
    <scope>NUCLEOTIDE SEQUENCE [LARGE SCALE GENOMIC DNA]</scope>
    <source>
        <strain evidence="4">NZE10 / CBS 128990</strain>
    </source>
</reference>
<dbReference type="Pfam" id="PF13758">
    <property type="entry name" value="Prefoldin_3"/>
    <property type="match status" value="1"/>
</dbReference>
<dbReference type="OrthoDB" id="21413at2759"/>
<feature type="compositionally biased region" description="Basic residues" evidence="1">
    <location>
        <begin position="649"/>
        <end position="662"/>
    </location>
</feature>
<dbReference type="AlphaFoldDB" id="N1Q4S9"/>
<feature type="compositionally biased region" description="Acidic residues" evidence="1">
    <location>
        <begin position="447"/>
        <end position="460"/>
    </location>
</feature>
<keyword evidence="4" id="KW-1185">Reference proteome</keyword>
<dbReference type="PANTHER" id="PTHR15111:SF0">
    <property type="entry name" value="UNCONVENTIONAL PREFOLDIN RPB5 INTERACTOR 1"/>
    <property type="match status" value="1"/>
</dbReference>
<organism evidence="3 4">
    <name type="scientific">Dothistroma septosporum (strain NZE10 / CBS 128990)</name>
    <name type="common">Red band needle blight fungus</name>
    <name type="synonym">Mycosphaerella pini</name>
    <dbReference type="NCBI Taxonomy" id="675120"/>
    <lineage>
        <taxon>Eukaryota</taxon>
        <taxon>Fungi</taxon>
        <taxon>Dikarya</taxon>
        <taxon>Ascomycota</taxon>
        <taxon>Pezizomycotina</taxon>
        <taxon>Dothideomycetes</taxon>
        <taxon>Dothideomycetidae</taxon>
        <taxon>Mycosphaerellales</taxon>
        <taxon>Mycosphaerellaceae</taxon>
        <taxon>Dothistroma</taxon>
    </lineage>
</organism>
<dbReference type="GO" id="GO:0000122">
    <property type="term" value="P:negative regulation of transcription by RNA polymerase II"/>
    <property type="evidence" value="ECO:0007669"/>
    <property type="project" value="TreeGrafter"/>
</dbReference>
<dbReference type="eggNOG" id="ENOG502RP8H">
    <property type="taxonomic scope" value="Eukaryota"/>
</dbReference>
<accession>N1Q4S9</accession>
<proteinExistence type="predicted"/>
<dbReference type="EMBL" id="KB446535">
    <property type="protein sequence ID" value="EME49684.1"/>
    <property type="molecule type" value="Genomic_DNA"/>
</dbReference>
<sequence>MDLLRLEQQRLLLEKNLQELRASLKQWQTWSAEYEGFKEEIQATSRTLDLVNISQTYAGQLVDEQEIRDLAGLNSDSPRSASTILGMISRRQEYVQQNIDTIQRQFWDAEAKLEELDFASFSAARDGATGGGLPLTEIHEELDEEGNVISSSLSRPEESTANIVDTLRKAGVADKNLDGTAAGADAEADEQVADAALRRPAIINLDKRSKTIADVSATNGHGTDGPDRPPIRKKSVSFTADTKPPPTPQRQDSEDGKKSVSFNDKVAVMPAAPPPDSRSVSFSAQVEEIPAEPALAGTKANPGLDPEAQTDLRKMFKPGEKVYEFNDDEDLAETHLVLPEGESEEDARLRREMLEYHLHEVGHVVAQMELDPDDYDLEGDETASASDFASSDYLDEDTPYTSGLSESDNESEDEFGRSKNPVIGDNYHKEMQELQRRLIGNLGPEPSDQDLTEIDEDLDPQDIRKLVIREKRHSASSMSSEGEKKAGSKKRVSFAEALDVAEHSSEAAKIVGENAEPLLDGVLERTPATAATIPQPPAPAKISKFMSARAEPDPSNGADLAEDAVYDERLTGPAGKIIADTLLERTIAGRESVAAPSGDESSDVMQRRELAAEYYRRRNDIIRQQGGFKAPTDEDDEDQLMEQRDGKLKKVSRFKAARIKPQ</sequence>
<evidence type="ECO:0000313" key="4">
    <source>
        <dbReference type="Proteomes" id="UP000016933"/>
    </source>
</evidence>
<dbReference type="InterPro" id="IPR052255">
    <property type="entry name" value="RNA_pol_II_subunit5-mediator"/>
</dbReference>
<dbReference type="GO" id="GO:0019212">
    <property type="term" value="F:phosphatase inhibitor activity"/>
    <property type="evidence" value="ECO:0007669"/>
    <property type="project" value="TreeGrafter"/>
</dbReference>
<dbReference type="Pfam" id="PF12927">
    <property type="entry name" value="DUF3835"/>
    <property type="match status" value="1"/>
</dbReference>
<dbReference type="InterPro" id="IPR039553">
    <property type="entry name" value="Prefoldin-like"/>
</dbReference>
<feature type="region of interest" description="Disordered" evidence="1">
    <location>
        <begin position="214"/>
        <end position="284"/>
    </location>
</feature>
<protein>
    <recommendedName>
        <fullName evidence="2">DUF3835 domain-containing protein</fullName>
    </recommendedName>
</protein>
<feature type="compositionally biased region" description="Acidic residues" evidence="1">
    <location>
        <begin position="370"/>
        <end position="381"/>
    </location>
</feature>
<dbReference type="Proteomes" id="UP000016933">
    <property type="component" value="Unassembled WGS sequence"/>
</dbReference>
<feature type="region of interest" description="Disordered" evidence="1">
    <location>
        <begin position="621"/>
        <end position="662"/>
    </location>
</feature>
<feature type="region of interest" description="Disordered" evidence="1">
    <location>
        <begin position="370"/>
        <end position="490"/>
    </location>
</feature>
<evidence type="ECO:0000256" key="1">
    <source>
        <dbReference type="SAM" id="MobiDB-lite"/>
    </source>
</evidence>
<dbReference type="HOGENOM" id="CLU_030204_0_0_1"/>